<dbReference type="eggNOG" id="COG2329">
    <property type="taxonomic scope" value="Bacteria"/>
</dbReference>
<reference evidence="2 3" key="1">
    <citation type="journal article" date="2009" name="Stand. Genomic Sci.">
        <title>Complete genome sequence of Stackebrandtia nassauensis type strain (LLR-40K-21).</title>
        <authorList>
            <person name="Munk C."/>
            <person name="Lapidus A."/>
            <person name="Copeland A."/>
            <person name="Jando M."/>
            <person name="Mayilraj S."/>
            <person name="Glavina Del Rio T."/>
            <person name="Nolan M."/>
            <person name="Chen F."/>
            <person name="Lucas S."/>
            <person name="Tice H."/>
            <person name="Cheng J.F."/>
            <person name="Han C."/>
            <person name="Detter J.C."/>
            <person name="Bruce D."/>
            <person name="Goodwin L."/>
            <person name="Chain P."/>
            <person name="Pitluck S."/>
            <person name="Goker M."/>
            <person name="Ovchinikova G."/>
            <person name="Pati A."/>
            <person name="Ivanova N."/>
            <person name="Mavromatis K."/>
            <person name="Chen A."/>
            <person name="Palaniappan K."/>
            <person name="Land M."/>
            <person name="Hauser L."/>
            <person name="Chang Y.J."/>
            <person name="Jeffries C.D."/>
            <person name="Bristow J."/>
            <person name="Eisen J.A."/>
            <person name="Markowitz V."/>
            <person name="Hugenholtz P."/>
            <person name="Kyrpides N.C."/>
            <person name="Klenk H.P."/>
        </authorList>
    </citation>
    <scope>NUCLEOTIDE SEQUENCE [LARGE SCALE GENOMIC DNA]</scope>
    <source>
        <strain evidence="3">DSM 44728 / CIP 108903 / NRRL B-16338 / NBRC 102104 / LLR-40K-21</strain>
    </source>
</reference>
<keyword evidence="2" id="KW-0503">Monooxygenase</keyword>
<sequence>MNASLIARTWSGRAASAEAADAYEAIFRDSVLPELRGIPGFAFAHLLRQDSAEGVRFTTVTFFASMDAIRAFAGTDPTRAHVSAAARAVLSRYDDHVEHHTAVPLSEP</sequence>
<evidence type="ECO:0000259" key="1">
    <source>
        <dbReference type="Pfam" id="PF03992"/>
    </source>
</evidence>
<keyword evidence="2" id="KW-0560">Oxidoreductase</keyword>
<dbReference type="EMBL" id="CP001778">
    <property type="protein sequence ID" value="ADD45753.1"/>
    <property type="molecule type" value="Genomic_DNA"/>
</dbReference>
<dbReference type="OrthoDB" id="7210869at2"/>
<feature type="domain" description="ABM" evidence="1">
    <location>
        <begin position="16"/>
        <end position="82"/>
    </location>
</feature>
<dbReference type="HOGENOM" id="CLU_170225_1_0_11"/>
<organism evidence="2 3">
    <name type="scientific">Stackebrandtia nassauensis (strain DSM 44728 / CIP 108903 / NRRL B-16338 / NBRC 102104 / LLR-40K-21)</name>
    <dbReference type="NCBI Taxonomy" id="446470"/>
    <lineage>
        <taxon>Bacteria</taxon>
        <taxon>Bacillati</taxon>
        <taxon>Actinomycetota</taxon>
        <taxon>Actinomycetes</taxon>
        <taxon>Glycomycetales</taxon>
        <taxon>Glycomycetaceae</taxon>
        <taxon>Stackebrandtia</taxon>
    </lineage>
</organism>
<gene>
    <name evidence="2" type="ordered locus">Snas_6129</name>
</gene>
<dbReference type="Pfam" id="PF03992">
    <property type="entry name" value="ABM"/>
    <property type="match status" value="1"/>
</dbReference>
<dbReference type="InterPro" id="IPR011008">
    <property type="entry name" value="Dimeric_a/b-barrel"/>
</dbReference>
<dbReference type="RefSeq" id="WP_013021324.1">
    <property type="nucleotide sequence ID" value="NC_013947.1"/>
</dbReference>
<dbReference type="AlphaFoldDB" id="D3Q1H3"/>
<dbReference type="SUPFAM" id="SSF54909">
    <property type="entry name" value="Dimeric alpha+beta barrel"/>
    <property type="match status" value="1"/>
</dbReference>
<dbReference type="InterPro" id="IPR007138">
    <property type="entry name" value="ABM_dom"/>
</dbReference>
<dbReference type="GO" id="GO:0004497">
    <property type="term" value="F:monooxygenase activity"/>
    <property type="evidence" value="ECO:0007669"/>
    <property type="project" value="UniProtKB-KW"/>
</dbReference>
<dbReference type="STRING" id="446470.Snas_6129"/>
<protein>
    <submittedName>
        <fullName evidence="2">Antibiotic biosynthesis monooxygenase</fullName>
    </submittedName>
</protein>
<proteinExistence type="predicted"/>
<dbReference type="Proteomes" id="UP000000844">
    <property type="component" value="Chromosome"/>
</dbReference>
<keyword evidence="3" id="KW-1185">Reference proteome</keyword>
<evidence type="ECO:0000313" key="3">
    <source>
        <dbReference type="Proteomes" id="UP000000844"/>
    </source>
</evidence>
<dbReference type="KEGG" id="sna:Snas_6129"/>
<evidence type="ECO:0000313" key="2">
    <source>
        <dbReference type="EMBL" id="ADD45753.1"/>
    </source>
</evidence>
<name>D3Q1H3_STANL</name>
<dbReference type="Gene3D" id="3.30.70.100">
    <property type="match status" value="1"/>
</dbReference>
<accession>D3Q1H3</accession>